<evidence type="ECO:0000259" key="2">
    <source>
        <dbReference type="PROSITE" id="PS50887"/>
    </source>
</evidence>
<dbReference type="NCBIfam" id="TIGR00254">
    <property type="entry name" value="GGDEF"/>
    <property type="match status" value="1"/>
</dbReference>
<dbReference type="InterPro" id="IPR029016">
    <property type="entry name" value="GAF-like_dom_sf"/>
</dbReference>
<dbReference type="Gene3D" id="3.30.70.270">
    <property type="match status" value="1"/>
</dbReference>
<dbReference type="Gene3D" id="3.30.450.20">
    <property type="entry name" value="PAS domain"/>
    <property type="match status" value="1"/>
</dbReference>
<dbReference type="InterPro" id="IPR000014">
    <property type="entry name" value="PAS"/>
</dbReference>
<dbReference type="SUPFAM" id="SSF55073">
    <property type="entry name" value="Nucleotide cyclase"/>
    <property type="match status" value="1"/>
</dbReference>
<dbReference type="InterPro" id="IPR043128">
    <property type="entry name" value="Rev_trsase/Diguanyl_cyclase"/>
</dbReference>
<proteinExistence type="predicted"/>
<dbReference type="InterPro" id="IPR029787">
    <property type="entry name" value="Nucleotide_cyclase"/>
</dbReference>
<accession>A0ABP9EAM2</accession>
<evidence type="ECO:0000313" key="3">
    <source>
        <dbReference type="EMBL" id="GAA4873279.1"/>
    </source>
</evidence>
<keyword evidence="4" id="KW-1185">Reference proteome</keyword>
<dbReference type="SMART" id="SM00267">
    <property type="entry name" value="GGDEF"/>
    <property type="match status" value="1"/>
</dbReference>
<dbReference type="PANTHER" id="PTHR44757">
    <property type="entry name" value="DIGUANYLATE CYCLASE DGCP"/>
    <property type="match status" value="1"/>
</dbReference>
<dbReference type="Proteomes" id="UP001499988">
    <property type="component" value="Unassembled WGS sequence"/>
</dbReference>
<dbReference type="Pfam" id="PF00563">
    <property type="entry name" value="EAL"/>
    <property type="match status" value="1"/>
</dbReference>
<dbReference type="NCBIfam" id="TIGR00229">
    <property type="entry name" value="sensory_box"/>
    <property type="match status" value="1"/>
</dbReference>
<dbReference type="CDD" id="cd01948">
    <property type="entry name" value="EAL"/>
    <property type="match status" value="1"/>
</dbReference>
<evidence type="ECO:0000259" key="1">
    <source>
        <dbReference type="PROSITE" id="PS50883"/>
    </source>
</evidence>
<dbReference type="PANTHER" id="PTHR44757:SF2">
    <property type="entry name" value="BIOFILM ARCHITECTURE MAINTENANCE PROTEIN MBAA"/>
    <property type="match status" value="1"/>
</dbReference>
<dbReference type="CDD" id="cd01949">
    <property type="entry name" value="GGDEF"/>
    <property type="match status" value="1"/>
</dbReference>
<gene>
    <name evidence="3" type="ORF">GCM10023333_02600</name>
</gene>
<evidence type="ECO:0000313" key="4">
    <source>
        <dbReference type="Proteomes" id="UP001499988"/>
    </source>
</evidence>
<dbReference type="SUPFAM" id="SSF55781">
    <property type="entry name" value="GAF domain-like"/>
    <property type="match status" value="1"/>
</dbReference>
<dbReference type="CDD" id="cd00130">
    <property type="entry name" value="PAS"/>
    <property type="match status" value="1"/>
</dbReference>
<feature type="domain" description="EAL" evidence="1">
    <location>
        <begin position="462"/>
        <end position="715"/>
    </location>
</feature>
<dbReference type="InterPro" id="IPR003018">
    <property type="entry name" value="GAF"/>
</dbReference>
<dbReference type="Gene3D" id="3.30.450.40">
    <property type="match status" value="1"/>
</dbReference>
<dbReference type="InterPro" id="IPR000160">
    <property type="entry name" value="GGDEF_dom"/>
</dbReference>
<comment type="caution">
    <text evidence="3">The sequence shown here is derived from an EMBL/GenBank/DDBJ whole genome shotgun (WGS) entry which is preliminary data.</text>
</comment>
<dbReference type="Pfam" id="PF00990">
    <property type="entry name" value="GGDEF"/>
    <property type="match status" value="1"/>
</dbReference>
<feature type="domain" description="GGDEF" evidence="2">
    <location>
        <begin position="322"/>
        <end position="453"/>
    </location>
</feature>
<dbReference type="EMBL" id="BAABJZ010000004">
    <property type="protein sequence ID" value="GAA4873279.1"/>
    <property type="molecule type" value="Genomic_DNA"/>
</dbReference>
<dbReference type="PROSITE" id="PS50883">
    <property type="entry name" value="EAL"/>
    <property type="match status" value="1"/>
</dbReference>
<dbReference type="Pfam" id="PF13426">
    <property type="entry name" value="PAS_9"/>
    <property type="match status" value="1"/>
</dbReference>
<dbReference type="RefSeq" id="WP_345332520.1">
    <property type="nucleotide sequence ID" value="NZ_BAABJZ010000004.1"/>
</dbReference>
<name>A0ABP9EAM2_9GAMM</name>
<dbReference type="SUPFAM" id="SSF55785">
    <property type="entry name" value="PYP-like sensor domain (PAS domain)"/>
    <property type="match status" value="1"/>
</dbReference>
<dbReference type="InterPro" id="IPR035965">
    <property type="entry name" value="PAS-like_dom_sf"/>
</dbReference>
<organism evidence="3 4">
    <name type="scientific">Ferrimonas pelagia</name>
    <dbReference type="NCBI Taxonomy" id="1177826"/>
    <lineage>
        <taxon>Bacteria</taxon>
        <taxon>Pseudomonadati</taxon>
        <taxon>Pseudomonadota</taxon>
        <taxon>Gammaproteobacteria</taxon>
        <taxon>Alteromonadales</taxon>
        <taxon>Ferrimonadaceae</taxon>
        <taxon>Ferrimonas</taxon>
    </lineage>
</organism>
<dbReference type="InterPro" id="IPR052155">
    <property type="entry name" value="Biofilm_reg_signaling"/>
</dbReference>
<sequence>MEQGRTNALIKLERSLNSGHTSFAAMAQIAAELMCGELAVGTSSVWLFDDTLQTLMPVCRYQRQGAPIEDRPLRSSEFPSYFDFLHTHAILKADSARLHPATAALNPGYLIPHGIHSMLDVGLYLNGKMVGILCVESLSPRRWQDAEVQWLSQVGHQLTLALGRERGSEQRNWLDLFKFAIDQSTRRIIIAEINSLKVVYANEAYLAFVGQAREQVVDQPVRELGVFQQHPQRAEQLLQAAIAQGEQSGEISMQRHDGTEHWFRFQLSTIVTDQQERFVLLASEELTGSHKHRHELERLAWRCQLTGLYNRYCLQRDLKERAAEAMLLFDLNGFKSVNDGYGDPIGDKVLIEFARRLSYGSTRLGEHRLYRIGADEFVVAFSQAPTLPLEALAETMRKRLEGPFSIEQRRVNIGVSVAGWQASQPLDEISPLVALDLAMAEAKKRRCCWVFDLPLLTEYRGRTQIESDLDEALSRRQFQLMYQPVMDMKTDRIMGTEALLRWQHPQLGLMYPGRFIELAEQTGHIQGIGRWVLESALYQLHLWQRRWPRFQMHVNVSVKQLLSEDLFEICWSQLNRYRIRPGTLVLEITETSLMEDLERVNQLCDQLGELGLVLAIDDFGTGYSSMSYLKQLPVDKLKIDRTFVADLEGSSESRQIVPAIIAMGKALGLSITAEGVENEFQATFLRRHLCDQAQGFLYSKAVLPQIIEGLLAQQSPEPVSRSIA</sequence>
<dbReference type="Pfam" id="PF01590">
    <property type="entry name" value="GAF"/>
    <property type="match status" value="1"/>
</dbReference>
<reference evidence="4" key="1">
    <citation type="journal article" date="2019" name="Int. J. Syst. Evol. Microbiol.">
        <title>The Global Catalogue of Microorganisms (GCM) 10K type strain sequencing project: providing services to taxonomists for standard genome sequencing and annotation.</title>
        <authorList>
            <consortium name="The Broad Institute Genomics Platform"/>
            <consortium name="The Broad Institute Genome Sequencing Center for Infectious Disease"/>
            <person name="Wu L."/>
            <person name="Ma J."/>
        </authorList>
    </citation>
    <scope>NUCLEOTIDE SEQUENCE [LARGE SCALE GENOMIC DNA]</scope>
    <source>
        <strain evidence="4">JCM 18401</strain>
    </source>
</reference>
<dbReference type="SMART" id="SM00052">
    <property type="entry name" value="EAL"/>
    <property type="match status" value="1"/>
</dbReference>
<dbReference type="PROSITE" id="PS50887">
    <property type="entry name" value="GGDEF"/>
    <property type="match status" value="1"/>
</dbReference>
<dbReference type="SUPFAM" id="SSF141868">
    <property type="entry name" value="EAL domain-like"/>
    <property type="match status" value="1"/>
</dbReference>
<dbReference type="InterPro" id="IPR035919">
    <property type="entry name" value="EAL_sf"/>
</dbReference>
<dbReference type="InterPro" id="IPR001633">
    <property type="entry name" value="EAL_dom"/>
</dbReference>
<dbReference type="Gene3D" id="3.20.20.450">
    <property type="entry name" value="EAL domain"/>
    <property type="match status" value="1"/>
</dbReference>
<protein>
    <submittedName>
        <fullName evidence="3">EAL domain-containing protein</fullName>
    </submittedName>
</protein>